<accession>A0A3E3I1W4</accession>
<organism evidence="1 2">
    <name type="scientific">Eisenbergiella massiliensis</name>
    <dbReference type="NCBI Taxonomy" id="1720294"/>
    <lineage>
        <taxon>Bacteria</taxon>
        <taxon>Bacillati</taxon>
        <taxon>Bacillota</taxon>
        <taxon>Clostridia</taxon>
        <taxon>Lachnospirales</taxon>
        <taxon>Lachnospiraceae</taxon>
        <taxon>Eisenbergiella</taxon>
    </lineage>
</organism>
<gene>
    <name evidence="1" type="ORF">DXC51_16545</name>
</gene>
<evidence type="ECO:0000313" key="1">
    <source>
        <dbReference type="EMBL" id="RGE58511.1"/>
    </source>
</evidence>
<comment type="caution">
    <text evidence="1">The sequence shown here is derived from an EMBL/GenBank/DDBJ whole genome shotgun (WGS) entry which is preliminary data.</text>
</comment>
<dbReference type="AlphaFoldDB" id="A0A3E3I1W4"/>
<name>A0A3E3I1W4_9FIRM</name>
<dbReference type="EMBL" id="QVLV01000011">
    <property type="protein sequence ID" value="RGE58511.1"/>
    <property type="molecule type" value="Genomic_DNA"/>
</dbReference>
<keyword evidence="2" id="KW-1185">Reference proteome</keyword>
<evidence type="ECO:0000313" key="2">
    <source>
        <dbReference type="Proteomes" id="UP000260812"/>
    </source>
</evidence>
<proteinExistence type="predicted"/>
<dbReference type="Proteomes" id="UP000260812">
    <property type="component" value="Unassembled WGS sequence"/>
</dbReference>
<reference evidence="1 2" key="1">
    <citation type="submission" date="2018-08" db="EMBL/GenBank/DDBJ databases">
        <title>A genome reference for cultivated species of the human gut microbiota.</title>
        <authorList>
            <person name="Zou Y."/>
            <person name="Xue W."/>
            <person name="Luo G."/>
        </authorList>
    </citation>
    <scope>NUCLEOTIDE SEQUENCE [LARGE SCALE GENOMIC DNA]</scope>
    <source>
        <strain evidence="1 2">TF05-5AC</strain>
    </source>
</reference>
<sequence>MAESGNILQYITFRKFYKGNFLRVSRGGPPIMRESCGAQGAMEKGGAGERGFSGSSHPGHCDEPWAKNYVRCAFHNF</sequence>
<protein>
    <submittedName>
        <fullName evidence="1">Uncharacterized protein</fullName>
    </submittedName>
</protein>